<dbReference type="SFLD" id="SFLDS00029">
    <property type="entry name" value="Radical_SAM"/>
    <property type="match status" value="1"/>
</dbReference>
<evidence type="ECO:0000256" key="1">
    <source>
        <dbReference type="ARBA" id="ARBA00001966"/>
    </source>
</evidence>
<dbReference type="GO" id="GO:0046872">
    <property type="term" value="F:metal ion binding"/>
    <property type="evidence" value="ECO:0007669"/>
    <property type="project" value="UniProtKB-KW"/>
</dbReference>
<dbReference type="PIRSF" id="PIRSF037420">
    <property type="entry name" value="PQQ_syn_pqqE"/>
    <property type="match status" value="1"/>
</dbReference>
<evidence type="ECO:0000259" key="7">
    <source>
        <dbReference type="PROSITE" id="PS51918"/>
    </source>
</evidence>
<dbReference type="InterPro" id="IPR058240">
    <property type="entry name" value="rSAM_sf"/>
</dbReference>
<keyword evidence="3" id="KW-0949">S-adenosyl-L-methionine</keyword>
<feature type="domain" description="Radical SAM core" evidence="7">
    <location>
        <begin position="14"/>
        <end position="230"/>
    </location>
</feature>
<organism evidence="8">
    <name type="scientific">hydrocarbon metagenome</name>
    <dbReference type="NCBI Taxonomy" id="938273"/>
    <lineage>
        <taxon>unclassified sequences</taxon>
        <taxon>metagenomes</taxon>
        <taxon>ecological metagenomes</taxon>
    </lineage>
</organism>
<accession>A0A0W8G2I2</accession>
<keyword evidence="6" id="KW-0411">Iron-sulfur</keyword>
<evidence type="ECO:0000256" key="6">
    <source>
        <dbReference type="ARBA" id="ARBA00023014"/>
    </source>
</evidence>
<protein>
    <submittedName>
        <fullName evidence="8">Radical sam domain heme biosynthesis protein</fullName>
    </submittedName>
</protein>
<dbReference type="CDD" id="cd21109">
    <property type="entry name" value="SPASM"/>
    <property type="match status" value="1"/>
</dbReference>
<dbReference type="Pfam" id="PF13186">
    <property type="entry name" value="SPASM"/>
    <property type="match status" value="1"/>
</dbReference>
<dbReference type="PANTHER" id="PTHR11228">
    <property type="entry name" value="RADICAL SAM DOMAIN PROTEIN"/>
    <property type="match status" value="1"/>
</dbReference>
<dbReference type="AlphaFoldDB" id="A0A0W8G2I2"/>
<evidence type="ECO:0000256" key="5">
    <source>
        <dbReference type="ARBA" id="ARBA00023004"/>
    </source>
</evidence>
<dbReference type="InterPro" id="IPR006638">
    <property type="entry name" value="Elp3/MiaA/NifB-like_rSAM"/>
</dbReference>
<evidence type="ECO:0000256" key="3">
    <source>
        <dbReference type="ARBA" id="ARBA00022691"/>
    </source>
</evidence>
<dbReference type="SMART" id="SM00729">
    <property type="entry name" value="Elp3"/>
    <property type="match status" value="1"/>
</dbReference>
<gene>
    <name evidence="8" type="ORF">ASZ90_002866</name>
</gene>
<name>A0A0W8G2I2_9ZZZZ</name>
<evidence type="ECO:0000256" key="4">
    <source>
        <dbReference type="ARBA" id="ARBA00022723"/>
    </source>
</evidence>
<comment type="cofactor">
    <cofactor evidence="1">
        <name>[4Fe-4S] cluster</name>
        <dbReference type="ChEBI" id="CHEBI:49883"/>
    </cofactor>
</comment>
<dbReference type="InterPro" id="IPR007197">
    <property type="entry name" value="rSAM"/>
</dbReference>
<dbReference type="InterPro" id="IPR017200">
    <property type="entry name" value="PqqE-like"/>
</dbReference>
<dbReference type="GO" id="GO:0003824">
    <property type="term" value="F:catalytic activity"/>
    <property type="evidence" value="ECO:0007669"/>
    <property type="project" value="InterPro"/>
</dbReference>
<evidence type="ECO:0000313" key="8">
    <source>
        <dbReference type="EMBL" id="KUG27273.1"/>
    </source>
</evidence>
<dbReference type="GO" id="GO:0051539">
    <property type="term" value="F:4 iron, 4 sulfur cluster binding"/>
    <property type="evidence" value="ECO:0007669"/>
    <property type="project" value="UniProtKB-KW"/>
</dbReference>
<comment type="caution">
    <text evidence="8">The sequence shown here is derived from an EMBL/GenBank/DDBJ whole genome shotgun (WGS) entry which is preliminary data.</text>
</comment>
<sequence length="367" mass="41938">MGMIDQVRRYERGELGYGCLFVNITSRCNSRCRYCEAYTLDTTRELDRERLFALFEEARQAGIPHIYLSGGEPFFRRDVWELIAGILNQGLRFSVVSNGLLVEHFLPAQLDLLKKAQWIDISLESNRPETHDFLRGGKGFLKRTTEGIRILKKNGLTVNINTTVCRQNYAELPGVVAFAREHGVDYINFQPLHVVSNYHDAQAGDKSDMLPTREQIAHLPDYFQELAGLARREGVRTNIPHVAPWMRQYFEHCQDGSSLWMRRCLKDFSCLEIATKLFVDADGSVLPCALLPPAGNVREEPLAALIDKMRPVRLAIRDGKFPPACNRCSCQMSINYKFSVLRRPVRNFGHLGRYAASLVREKLSRLM</sequence>
<dbReference type="InterPro" id="IPR050377">
    <property type="entry name" value="Radical_SAM_PqqE_MftC-like"/>
</dbReference>
<dbReference type="InterPro" id="IPR013785">
    <property type="entry name" value="Aldolase_TIM"/>
</dbReference>
<keyword evidence="5" id="KW-0408">Iron</keyword>
<dbReference type="PROSITE" id="PS51918">
    <property type="entry name" value="RADICAL_SAM"/>
    <property type="match status" value="1"/>
</dbReference>
<dbReference type="Pfam" id="PF04055">
    <property type="entry name" value="Radical_SAM"/>
    <property type="match status" value="1"/>
</dbReference>
<dbReference type="SFLD" id="SFLDG01386">
    <property type="entry name" value="main_SPASM_domain-containing"/>
    <property type="match status" value="1"/>
</dbReference>
<keyword evidence="2" id="KW-0004">4Fe-4S</keyword>
<dbReference type="EMBL" id="LNQE01000344">
    <property type="protein sequence ID" value="KUG27273.1"/>
    <property type="molecule type" value="Genomic_DNA"/>
</dbReference>
<dbReference type="CDD" id="cd01335">
    <property type="entry name" value="Radical_SAM"/>
    <property type="match status" value="1"/>
</dbReference>
<dbReference type="InterPro" id="IPR023885">
    <property type="entry name" value="4Fe4S-binding_SPASM_dom"/>
</dbReference>
<dbReference type="SUPFAM" id="SSF102114">
    <property type="entry name" value="Radical SAM enzymes"/>
    <property type="match status" value="1"/>
</dbReference>
<keyword evidence="4" id="KW-0479">Metal-binding</keyword>
<dbReference type="PANTHER" id="PTHR11228:SF7">
    <property type="entry name" value="PQQA PEPTIDE CYCLASE"/>
    <property type="match status" value="1"/>
</dbReference>
<proteinExistence type="predicted"/>
<dbReference type="Gene3D" id="3.20.20.70">
    <property type="entry name" value="Aldolase class I"/>
    <property type="match status" value="1"/>
</dbReference>
<evidence type="ECO:0000256" key="2">
    <source>
        <dbReference type="ARBA" id="ARBA00022485"/>
    </source>
</evidence>
<dbReference type="SFLD" id="SFLDG01067">
    <property type="entry name" value="SPASM/twitch_domain_containing"/>
    <property type="match status" value="1"/>
</dbReference>
<reference evidence="8" key="1">
    <citation type="journal article" date="2015" name="Proc. Natl. Acad. Sci. U.S.A.">
        <title>Networks of energetic and metabolic interactions define dynamics in microbial communities.</title>
        <authorList>
            <person name="Embree M."/>
            <person name="Liu J.K."/>
            <person name="Al-Bassam M.M."/>
            <person name="Zengler K."/>
        </authorList>
    </citation>
    <scope>NUCLEOTIDE SEQUENCE</scope>
</reference>